<evidence type="ECO:0000259" key="2">
    <source>
        <dbReference type="PROSITE" id="PS50158"/>
    </source>
</evidence>
<proteinExistence type="predicted"/>
<gene>
    <name evidence="3" type="ORF">NQ315_013877</name>
</gene>
<dbReference type="PROSITE" id="PS50158">
    <property type="entry name" value="ZF_CCHC"/>
    <property type="match status" value="1"/>
</dbReference>
<protein>
    <recommendedName>
        <fullName evidence="2">CCHC-type domain-containing protein</fullName>
    </recommendedName>
</protein>
<evidence type="ECO:0000256" key="1">
    <source>
        <dbReference type="PROSITE-ProRule" id="PRU00047"/>
    </source>
</evidence>
<name>A0AAV8VHF2_9CUCU</name>
<organism evidence="3 4">
    <name type="scientific">Exocentrus adspersus</name>
    <dbReference type="NCBI Taxonomy" id="1586481"/>
    <lineage>
        <taxon>Eukaryota</taxon>
        <taxon>Metazoa</taxon>
        <taxon>Ecdysozoa</taxon>
        <taxon>Arthropoda</taxon>
        <taxon>Hexapoda</taxon>
        <taxon>Insecta</taxon>
        <taxon>Pterygota</taxon>
        <taxon>Neoptera</taxon>
        <taxon>Endopterygota</taxon>
        <taxon>Coleoptera</taxon>
        <taxon>Polyphaga</taxon>
        <taxon>Cucujiformia</taxon>
        <taxon>Chrysomeloidea</taxon>
        <taxon>Cerambycidae</taxon>
        <taxon>Lamiinae</taxon>
        <taxon>Acanthocinini</taxon>
        <taxon>Exocentrus</taxon>
    </lineage>
</organism>
<accession>A0AAV8VHF2</accession>
<keyword evidence="1" id="KW-0479">Metal-binding</keyword>
<keyword evidence="4" id="KW-1185">Reference proteome</keyword>
<reference evidence="3 4" key="1">
    <citation type="journal article" date="2023" name="Insect Mol. Biol.">
        <title>Genome sequencing provides insights into the evolution of gene families encoding plant cell wall-degrading enzymes in longhorned beetles.</title>
        <authorList>
            <person name="Shin N.R."/>
            <person name="Okamura Y."/>
            <person name="Kirsch R."/>
            <person name="Pauchet Y."/>
        </authorList>
    </citation>
    <scope>NUCLEOTIDE SEQUENCE [LARGE SCALE GENOMIC DNA]</scope>
    <source>
        <strain evidence="3">EAD_L_NR</strain>
    </source>
</reference>
<comment type="caution">
    <text evidence="3">The sequence shown here is derived from an EMBL/GenBank/DDBJ whole genome shotgun (WGS) entry which is preliminary data.</text>
</comment>
<dbReference type="Proteomes" id="UP001159042">
    <property type="component" value="Unassembled WGS sequence"/>
</dbReference>
<feature type="domain" description="CCHC-type" evidence="2">
    <location>
        <begin position="81"/>
        <end position="95"/>
    </location>
</feature>
<keyword evidence="1" id="KW-0863">Zinc-finger</keyword>
<dbReference type="SUPFAM" id="SSF57756">
    <property type="entry name" value="Retrovirus zinc finger-like domains"/>
    <property type="match status" value="1"/>
</dbReference>
<keyword evidence="1" id="KW-0862">Zinc</keyword>
<dbReference type="GO" id="GO:0003676">
    <property type="term" value="F:nucleic acid binding"/>
    <property type="evidence" value="ECO:0007669"/>
    <property type="project" value="InterPro"/>
</dbReference>
<evidence type="ECO:0000313" key="3">
    <source>
        <dbReference type="EMBL" id="KAJ8913497.1"/>
    </source>
</evidence>
<dbReference type="AlphaFoldDB" id="A0AAV8VHF2"/>
<dbReference type="InterPro" id="IPR036875">
    <property type="entry name" value="Znf_CCHC_sf"/>
</dbReference>
<dbReference type="GO" id="GO:0008270">
    <property type="term" value="F:zinc ion binding"/>
    <property type="evidence" value="ECO:0007669"/>
    <property type="project" value="UniProtKB-KW"/>
</dbReference>
<evidence type="ECO:0000313" key="4">
    <source>
        <dbReference type="Proteomes" id="UP001159042"/>
    </source>
</evidence>
<sequence length="125" mass="14827">MKIKIRTRRKLVAIYSIHWWSFCNSSRTDKTLEVLPRMEEENRFVVGRVALRECEKAILEKYKNRRYSENSTFNKTRRIHCWTCGAKGHMRSRCPHSNSENPGVSDITRVQERRPMGCYQAPPPQ</sequence>
<dbReference type="InterPro" id="IPR001878">
    <property type="entry name" value="Znf_CCHC"/>
</dbReference>
<dbReference type="EMBL" id="JANEYG010000093">
    <property type="protein sequence ID" value="KAJ8913497.1"/>
    <property type="molecule type" value="Genomic_DNA"/>
</dbReference>